<evidence type="ECO:0000256" key="1">
    <source>
        <dbReference type="SAM" id="MobiDB-lite"/>
    </source>
</evidence>
<name>A0AA36GH73_CYLNA</name>
<sequence>MSEAGGSRSETHSKYSCFGWGCISFFVNRDEPSRHTVKDPSQANQGEQSKTGGRLRINVGGTIFETTVSTLTRLNDTMLSALVSNRWNQSNQEEIFVDRNPTYFGKVLDYLRDGENFAVPTDHDVRECLRREADFYNLSELAKMCSPGLHVGDWVMWKEDAVEAKWKFFARDVDTHSNMINYEEWKHVKHEMRFMKGIVTKVKSRMCCTVKWDNDWKFHERQSALRLATSQ</sequence>
<dbReference type="PANTHER" id="PTHR11145:SF12">
    <property type="entry name" value="BTB DOMAIN-CONTAINING PROTEIN"/>
    <property type="match status" value="1"/>
</dbReference>
<dbReference type="InterPro" id="IPR045068">
    <property type="entry name" value="BACURD1-3"/>
</dbReference>
<dbReference type="Gene3D" id="3.30.710.10">
    <property type="entry name" value="Potassium Channel Kv1.1, Chain A"/>
    <property type="match status" value="1"/>
</dbReference>
<feature type="domain" description="BTB" evidence="2">
    <location>
        <begin position="53"/>
        <end position="153"/>
    </location>
</feature>
<dbReference type="PANTHER" id="PTHR11145">
    <property type="entry name" value="BTB/POZ DOMAIN-CONTAINING ADAPTER FOR CUL3-MEDIATED RHOA DEGRADATION PROTEIN FAMILY MEMBER"/>
    <property type="match status" value="1"/>
</dbReference>
<proteinExistence type="predicted"/>
<dbReference type="Proteomes" id="UP001176961">
    <property type="component" value="Unassembled WGS sequence"/>
</dbReference>
<dbReference type="EMBL" id="CATQJL010000001">
    <property type="protein sequence ID" value="CAJ0591158.1"/>
    <property type="molecule type" value="Genomic_DNA"/>
</dbReference>
<evidence type="ECO:0000259" key="2">
    <source>
        <dbReference type="SMART" id="SM00225"/>
    </source>
</evidence>
<reference evidence="3" key="1">
    <citation type="submission" date="2023-07" db="EMBL/GenBank/DDBJ databases">
        <authorList>
            <consortium name="CYATHOMIX"/>
        </authorList>
    </citation>
    <scope>NUCLEOTIDE SEQUENCE</scope>
    <source>
        <strain evidence="3">N/A</strain>
    </source>
</reference>
<keyword evidence="4" id="KW-1185">Reference proteome</keyword>
<dbReference type="GO" id="GO:0051260">
    <property type="term" value="P:protein homooligomerization"/>
    <property type="evidence" value="ECO:0007669"/>
    <property type="project" value="InterPro"/>
</dbReference>
<protein>
    <recommendedName>
        <fullName evidence="2">BTB domain-containing protein</fullName>
    </recommendedName>
</protein>
<dbReference type="AlphaFoldDB" id="A0AA36GH73"/>
<accession>A0AA36GH73</accession>
<feature type="compositionally biased region" description="Polar residues" evidence="1">
    <location>
        <begin position="39"/>
        <end position="51"/>
    </location>
</feature>
<organism evidence="3 4">
    <name type="scientific">Cylicocyclus nassatus</name>
    <name type="common">Nematode worm</name>
    <dbReference type="NCBI Taxonomy" id="53992"/>
    <lineage>
        <taxon>Eukaryota</taxon>
        <taxon>Metazoa</taxon>
        <taxon>Ecdysozoa</taxon>
        <taxon>Nematoda</taxon>
        <taxon>Chromadorea</taxon>
        <taxon>Rhabditida</taxon>
        <taxon>Rhabditina</taxon>
        <taxon>Rhabditomorpha</taxon>
        <taxon>Strongyloidea</taxon>
        <taxon>Strongylidae</taxon>
        <taxon>Cylicocyclus</taxon>
    </lineage>
</organism>
<evidence type="ECO:0000313" key="4">
    <source>
        <dbReference type="Proteomes" id="UP001176961"/>
    </source>
</evidence>
<dbReference type="InterPro" id="IPR000210">
    <property type="entry name" value="BTB/POZ_dom"/>
</dbReference>
<dbReference type="SUPFAM" id="SSF54695">
    <property type="entry name" value="POZ domain"/>
    <property type="match status" value="1"/>
</dbReference>
<comment type="caution">
    <text evidence="3">The sequence shown here is derived from an EMBL/GenBank/DDBJ whole genome shotgun (WGS) entry which is preliminary data.</text>
</comment>
<dbReference type="SMART" id="SM00225">
    <property type="entry name" value="BTB"/>
    <property type="match status" value="1"/>
</dbReference>
<evidence type="ECO:0000313" key="3">
    <source>
        <dbReference type="EMBL" id="CAJ0591158.1"/>
    </source>
</evidence>
<dbReference type="InterPro" id="IPR003131">
    <property type="entry name" value="T1-type_BTB"/>
</dbReference>
<gene>
    <name evidence="3" type="ORF">CYNAS_LOCUS3141</name>
</gene>
<feature type="region of interest" description="Disordered" evidence="1">
    <location>
        <begin position="32"/>
        <end position="52"/>
    </location>
</feature>
<dbReference type="Pfam" id="PF02214">
    <property type="entry name" value="BTB_2"/>
    <property type="match status" value="1"/>
</dbReference>
<dbReference type="InterPro" id="IPR011333">
    <property type="entry name" value="SKP1/BTB/POZ_sf"/>
</dbReference>
<dbReference type="CDD" id="cd18316">
    <property type="entry name" value="BTB_POZ_KCTD-like"/>
    <property type="match status" value="1"/>
</dbReference>